<dbReference type="RefSeq" id="WP_108673425.1">
    <property type="nucleotide sequence ID" value="NZ_CP025989.1"/>
</dbReference>
<organism evidence="1 2">
    <name type="scientific">Candidatus Fokinia solitaria</name>
    <dbReference type="NCBI Taxonomy" id="1802984"/>
    <lineage>
        <taxon>Bacteria</taxon>
        <taxon>Pseudomonadati</taxon>
        <taxon>Pseudomonadota</taxon>
        <taxon>Alphaproteobacteria</taxon>
        <taxon>Rickettsiales</taxon>
        <taxon>Candidatus Midichloriaceae</taxon>
        <taxon>Candidatus Fokinia</taxon>
    </lineage>
</organism>
<dbReference type="EMBL" id="CP025989">
    <property type="protein sequence ID" value="AWD33412.1"/>
    <property type="molecule type" value="Genomic_DNA"/>
</dbReference>
<dbReference type="OrthoDB" id="9795340at2"/>
<dbReference type="AlphaFoldDB" id="A0A2U8BSU7"/>
<evidence type="ECO:0000313" key="1">
    <source>
        <dbReference type="EMBL" id="AWD33412.1"/>
    </source>
</evidence>
<keyword evidence="2" id="KW-1185">Reference proteome</keyword>
<evidence type="ECO:0000313" key="2">
    <source>
        <dbReference type="Proteomes" id="UP000244519"/>
    </source>
</evidence>
<proteinExistence type="predicted"/>
<accession>A0A2U8BSU7</accession>
<name>A0A2U8BSU7_9RICK</name>
<gene>
    <name evidence="1" type="ORF">Fsol_00633</name>
</gene>
<reference evidence="1 2" key="1">
    <citation type="journal article" date="2018" name="Genome Biol. Evol.">
        <title>The Genome Sequence of "Candidatus Fokinia solitaria": Insights on Reductive Evolution in Rickettsiales.</title>
        <authorList>
            <person name="Floriano A.M."/>
            <person name="Castelli M."/>
            <person name="Krenek S."/>
            <person name="Berendonk T.U."/>
            <person name="Bazzocchi C."/>
            <person name="Petroni G."/>
            <person name="Sassera D."/>
        </authorList>
    </citation>
    <scope>NUCLEOTIDE SEQUENCE [LARGE SCALE GENOMIC DNA]</scope>
    <source>
        <strain evidence="1">Rio ETE_ALG 3VII</strain>
    </source>
</reference>
<dbReference type="Proteomes" id="UP000244519">
    <property type="component" value="Chromosome"/>
</dbReference>
<dbReference type="GO" id="GO:0045271">
    <property type="term" value="C:respiratory chain complex I"/>
    <property type="evidence" value="ECO:0007669"/>
    <property type="project" value="InterPro"/>
</dbReference>
<sequence length="152" mass="18027">MNIFHNTFTRLFASFVSQDKYGNKYYTSRKFSKYFLASSSSRRWVVYSNFWGDYFRNESTSIDNSNFNWLYHRQSSSAHKDETLHHKYDKVFLNDSGRTPATDDNVETYIAHCNSKELPNTPNLTGTVARMMHTSYGCKNRLVDVEYFPWNY</sequence>
<dbReference type="InterPro" id="IPR007763">
    <property type="entry name" value="NDUFA12"/>
</dbReference>
<dbReference type="Pfam" id="PF05071">
    <property type="entry name" value="NDUFA12"/>
    <property type="match status" value="1"/>
</dbReference>
<protein>
    <submittedName>
        <fullName evidence="1">NADH dehydrogenase</fullName>
    </submittedName>
</protein>
<dbReference type="KEGG" id="fso:Fsol_00633"/>